<evidence type="ECO:0000313" key="2">
    <source>
        <dbReference type="EMBL" id="CAI2195067.1"/>
    </source>
</evidence>
<proteinExistence type="predicted"/>
<dbReference type="AlphaFoldDB" id="A0A9W4T787"/>
<evidence type="ECO:0000256" key="1">
    <source>
        <dbReference type="SAM" id="MobiDB-lite"/>
    </source>
</evidence>
<feature type="non-terminal residue" evidence="2">
    <location>
        <position position="96"/>
    </location>
</feature>
<reference evidence="2" key="1">
    <citation type="submission" date="2022-08" db="EMBL/GenBank/DDBJ databases">
        <authorList>
            <person name="Kallberg Y."/>
            <person name="Tangrot J."/>
            <person name="Rosling A."/>
        </authorList>
    </citation>
    <scope>NUCLEOTIDE SEQUENCE</scope>
    <source>
        <strain evidence="2">Wild A</strain>
    </source>
</reference>
<evidence type="ECO:0000313" key="3">
    <source>
        <dbReference type="Proteomes" id="UP001153678"/>
    </source>
</evidence>
<dbReference type="EMBL" id="CAMKVN010011871">
    <property type="protein sequence ID" value="CAI2195067.1"/>
    <property type="molecule type" value="Genomic_DNA"/>
</dbReference>
<protein>
    <submittedName>
        <fullName evidence="2">10326_t:CDS:1</fullName>
    </submittedName>
</protein>
<feature type="region of interest" description="Disordered" evidence="1">
    <location>
        <begin position="1"/>
        <end position="34"/>
    </location>
</feature>
<comment type="caution">
    <text evidence="2">The sequence shown here is derived from an EMBL/GenBank/DDBJ whole genome shotgun (WGS) entry which is preliminary data.</text>
</comment>
<name>A0A9W4T787_9GLOM</name>
<feature type="region of interest" description="Disordered" evidence="1">
    <location>
        <begin position="63"/>
        <end position="96"/>
    </location>
</feature>
<gene>
    <name evidence="2" type="ORF">FWILDA_LOCUS16891</name>
</gene>
<accession>A0A9W4T787</accession>
<feature type="non-terminal residue" evidence="2">
    <location>
        <position position="1"/>
    </location>
</feature>
<feature type="compositionally biased region" description="Polar residues" evidence="1">
    <location>
        <begin position="1"/>
        <end position="27"/>
    </location>
</feature>
<organism evidence="2 3">
    <name type="scientific">Funneliformis geosporum</name>
    <dbReference type="NCBI Taxonomy" id="1117311"/>
    <lineage>
        <taxon>Eukaryota</taxon>
        <taxon>Fungi</taxon>
        <taxon>Fungi incertae sedis</taxon>
        <taxon>Mucoromycota</taxon>
        <taxon>Glomeromycotina</taxon>
        <taxon>Glomeromycetes</taxon>
        <taxon>Glomerales</taxon>
        <taxon>Glomeraceae</taxon>
        <taxon>Funneliformis</taxon>
    </lineage>
</organism>
<keyword evidence="3" id="KW-1185">Reference proteome</keyword>
<dbReference type="Proteomes" id="UP001153678">
    <property type="component" value="Unassembled WGS sequence"/>
</dbReference>
<sequence>EVDVSSLDTGTIMNQRVNESSSPSSCMREQKSLEATDRTKIATCPLNMRSLYIKNLEEIDDHEQGNRREMTRLLLDPRPDYKQSRDWEEKRSKEIS</sequence>